<dbReference type="Proteomes" id="UP000249451">
    <property type="component" value="Unassembled WGS sequence"/>
</dbReference>
<dbReference type="GO" id="GO:0008933">
    <property type="term" value="F:peptidoglycan lytic transglycosylase activity"/>
    <property type="evidence" value="ECO:0007669"/>
    <property type="project" value="TreeGrafter"/>
</dbReference>
<accession>A0A2W5D7J5</accession>
<gene>
    <name evidence="2" type="ORF">DI609_01685</name>
</gene>
<dbReference type="AlphaFoldDB" id="A0A2W5D7J5"/>
<evidence type="ECO:0000313" key="2">
    <source>
        <dbReference type="EMBL" id="PZP03012.1"/>
    </source>
</evidence>
<evidence type="ECO:0000313" key="3">
    <source>
        <dbReference type="Proteomes" id="UP000249451"/>
    </source>
</evidence>
<evidence type="ECO:0000259" key="1">
    <source>
        <dbReference type="Pfam" id="PF13406"/>
    </source>
</evidence>
<organism evidence="2 3">
    <name type="scientific">Corynebacterium urealyticum</name>
    <dbReference type="NCBI Taxonomy" id="43771"/>
    <lineage>
        <taxon>Bacteria</taxon>
        <taxon>Bacillati</taxon>
        <taxon>Actinomycetota</taxon>
        <taxon>Actinomycetes</taxon>
        <taxon>Mycobacteriales</taxon>
        <taxon>Corynebacteriaceae</taxon>
        <taxon>Corynebacterium</taxon>
    </lineage>
</organism>
<comment type="caution">
    <text evidence="2">The sequence shown here is derived from an EMBL/GenBank/DDBJ whole genome shotgun (WGS) entry which is preliminary data.</text>
</comment>
<dbReference type="Gene3D" id="1.10.530.10">
    <property type="match status" value="1"/>
</dbReference>
<dbReference type="EMBL" id="QFNY01000021">
    <property type="protein sequence ID" value="PZP03012.1"/>
    <property type="molecule type" value="Genomic_DNA"/>
</dbReference>
<proteinExistence type="predicted"/>
<reference evidence="2 3" key="1">
    <citation type="submission" date="2017-11" db="EMBL/GenBank/DDBJ databases">
        <title>Infants hospitalized years apart are colonized by the same room-sourced microbial strains.</title>
        <authorList>
            <person name="Brooks B."/>
            <person name="Olm M.R."/>
            <person name="Firek B.A."/>
            <person name="Baker R."/>
            <person name="Thomas B.C."/>
            <person name="Morowitz M.J."/>
            <person name="Banfield J.F."/>
        </authorList>
    </citation>
    <scope>NUCLEOTIDE SEQUENCE [LARGE SCALE GENOMIC DNA]</scope>
    <source>
        <strain evidence="2">S2_012_000_R3_87</strain>
    </source>
</reference>
<feature type="domain" description="Transglycosylase SLT" evidence="1">
    <location>
        <begin position="169"/>
        <end position="212"/>
    </location>
</feature>
<dbReference type="GO" id="GO:0009253">
    <property type="term" value="P:peptidoglycan catabolic process"/>
    <property type="evidence" value="ECO:0007669"/>
    <property type="project" value="TreeGrafter"/>
</dbReference>
<name>A0A2W5D7J5_9CORY</name>
<dbReference type="InterPro" id="IPR023346">
    <property type="entry name" value="Lysozyme-like_dom_sf"/>
</dbReference>
<protein>
    <recommendedName>
        <fullName evidence="1">Transglycosylase SLT domain-containing protein</fullName>
    </recommendedName>
</protein>
<dbReference type="CDD" id="cd13399">
    <property type="entry name" value="Slt35-like"/>
    <property type="match status" value="1"/>
</dbReference>
<dbReference type="PANTHER" id="PTHR30163">
    <property type="entry name" value="MEMBRANE-BOUND LYTIC MUREIN TRANSGLYCOSYLASE B"/>
    <property type="match status" value="1"/>
</dbReference>
<sequence length="255" mass="27327">MGCGVVVVALLSIIALVGFLVAAFTGNSPIKANRLPIPDDVPPAAAAPAPNIDIHQPGRTANQLARWARGQVSETNIPYQALIAYGNAENIARQTRPECGLRWNTLAGLGFVETKHGSYAGWTLRGTKLNDQGTADPKIFGPQLNGEKFARIEDTDGGKLDGDKEFDRAMGPMQFIPETWKHYGVDANGDGVADPQNIDDAAAAAARLLCDFGRDLSTPEGWTQAIRSYNQSDQYVRDVRDAAANYALGQSASIM</sequence>
<dbReference type="Pfam" id="PF13406">
    <property type="entry name" value="SLT_2"/>
    <property type="match status" value="1"/>
</dbReference>
<dbReference type="InterPro" id="IPR031304">
    <property type="entry name" value="SLT_2"/>
</dbReference>
<dbReference type="PANTHER" id="PTHR30163:SF8">
    <property type="entry name" value="LYTIC MUREIN TRANSGLYCOSYLASE"/>
    <property type="match status" value="1"/>
</dbReference>
<dbReference type="SUPFAM" id="SSF53955">
    <property type="entry name" value="Lysozyme-like"/>
    <property type="match status" value="1"/>
</dbReference>
<dbReference type="InterPro" id="IPR043426">
    <property type="entry name" value="MltB-like"/>
</dbReference>